<evidence type="ECO:0000313" key="2">
    <source>
        <dbReference type="Proteomes" id="UP000663879"/>
    </source>
</evidence>
<proteinExistence type="predicted"/>
<organism evidence="1 2">
    <name type="scientific">Brachionus calyciflorus</name>
    <dbReference type="NCBI Taxonomy" id="104777"/>
    <lineage>
        <taxon>Eukaryota</taxon>
        <taxon>Metazoa</taxon>
        <taxon>Spiralia</taxon>
        <taxon>Gnathifera</taxon>
        <taxon>Rotifera</taxon>
        <taxon>Eurotatoria</taxon>
        <taxon>Monogononta</taxon>
        <taxon>Pseudotrocha</taxon>
        <taxon>Ploima</taxon>
        <taxon>Brachionidae</taxon>
        <taxon>Brachionus</taxon>
    </lineage>
</organism>
<dbReference type="EMBL" id="CAJNOC010002248">
    <property type="protein sequence ID" value="CAF0921710.1"/>
    <property type="molecule type" value="Genomic_DNA"/>
</dbReference>
<keyword evidence="2" id="KW-1185">Reference proteome</keyword>
<name>A0A814B425_9BILA</name>
<dbReference type="Proteomes" id="UP000663879">
    <property type="component" value="Unassembled WGS sequence"/>
</dbReference>
<protein>
    <recommendedName>
        <fullName evidence="3">FLYWCH-type domain-containing protein</fullName>
    </recommendedName>
</protein>
<gene>
    <name evidence="1" type="ORF">OXX778_LOCUS12419</name>
</gene>
<reference evidence="1" key="1">
    <citation type="submission" date="2021-02" db="EMBL/GenBank/DDBJ databases">
        <authorList>
            <person name="Nowell W R."/>
        </authorList>
    </citation>
    <scope>NUCLEOTIDE SEQUENCE</scope>
    <source>
        <strain evidence="1">Ploen Becks lab</strain>
    </source>
</reference>
<dbReference type="OrthoDB" id="7490491at2759"/>
<comment type="caution">
    <text evidence="1">The sequence shown here is derived from an EMBL/GenBank/DDBJ whole genome shotgun (WGS) entry which is preliminary data.</text>
</comment>
<accession>A0A814B425</accession>
<evidence type="ECO:0000313" key="1">
    <source>
        <dbReference type="EMBL" id="CAF0921710.1"/>
    </source>
</evidence>
<evidence type="ECO:0008006" key="3">
    <source>
        <dbReference type="Google" id="ProtNLM"/>
    </source>
</evidence>
<dbReference type="Gene3D" id="2.20.25.240">
    <property type="match status" value="1"/>
</dbReference>
<dbReference type="AlphaFoldDB" id="A0A814B425"/>
<sequence length="340" mass="39303">MNKNFLKQNNNFSSPNTLSLRSRKVKKINVLEITSNIQTFETVYEPGPSHILNKTCEISESENDLNDSNLTNFLNIDFDEELLIDEDNSSNFDNLISKMNKLALEPQLINDTWCLTKTNKNGYKLCSLGMYFVIDKPKLDLIPTAKKIYWKCERPKCPGRANSNGLIPPLKFTKNHNHESIPERKDKLLVIEKTKDKASASNDFPRTILRDTQLSLNEETISLLSKPEALRKMIVRERNKNTLGSLVGFNAKTLSEIFITETQKKTYNNELFYWDDSGSHDKNRVLIFTTKTNLEFLNNYNDWYCDGTFDIAPTFFKQCYTIHIYNRKQSVSYGLCSPTK</sequence>